<protein>
    <submittedName>
        <fullName evidence="2">Uncharacterized protein</fullName>
    </submittedName>
</protein>
<dbReference type="AlphaFoldDB" id="A0AAU9JYH7"/>
<dbReference type="Gene3D" id="3.40.720.10">
    <property type="entry name" value="Alkaline Phosphatase, subunit A"/>
    <property type="match status" value="1"/>
</dbReference>
<dbReference type="EMBL" id="CAJZBQ010000053">
    <property type="protein sequence ID" value="CAG9331891.1"/>
    <property type="molecule type" value="Genomic_DNA"/>
</dbReference>
<gene>
    <name evidence="2" type="ORF">BSTOLATCC_MIC53949</name>
</gene>
<dbReference type="PANTHER" id="PTHR10974:SF1">
    <property type="entry name" value="FI08016P-RELATED"/>
    <property type="match status" value="1"/>
</dbReference>
<feature type="transmembrane region" description="Helical" evidence="1">
    <location>
        <begin position="5"/>
        <end position="24"/>
    </location>
</feature>
<keyword evidence="1" id="KW-0472">Membrane</keyword>
<reference evidence="2" key="1">
    <citation type="submission" date="2021-09" db="EMBL/GenBank/DDBJ databases">
        <authorList>
            <consortium name="AG Swart"/>
            <person name="Singh M."/>
            <person name="Singh A."/>
            <person name="Seah K."/>
            <person name="Emmerich C."/>
        </authorList>
    </citation>
    <scope>NUCLEOTIDE SEQUENCE</scope>
    <source>
        <strain evidence="2">ATCC30299</strain>
    </source>
</reference>
<keyword evidence="3" id="KW-1185">Reference proteome</keyword>
<sequence length="831" mass="96688">MAKALFIIFAWAIGISFLIFYLFFEIDKYKPSLNGSSYLIYLEDYGFIKPYEKVSSQNTYPSEPSNYTGNTLSENSDLEIYKYQGYQACIPESFGYTHSDASINFRHIKYPTCTEKLNTQRKIIEIDIENNQLIMNCPKGKGWYYLGLNQDRELIGKDVYEEKIKKYPGHPVKLENNEEWAYGTCEENTFPLEGAAYANRPKLASKKRAKKIMENLQGEAYRDFKENQTRPLTVLVLTFDSISRRHFYRNLPKTKTFLSSLSPEKFRVFDYKIHNIIGDNSLPNVYSLLTGKSYDGVIEWEKDDNAKAKEDLLGSNSIWNYMQDKGWVTLFNAEFCDDYFSVKFGRKLNVDHIMTKFWCAAEKFSDYNDLGQFQRCIGNENSHFYTLNYTYQFVLNYQGINKWAHIMSLPGHEDSGTVVQTLDDDLSIFLKNILNTKDEVFIFLLADHGMRYGGWYKYIEGYMEHKLPMLFLIASTSLLNDIPGSIENLSYNSNRLVSKTDIHRTLKHLAHIPYYRNYEAKSLEYRRWHAVGHSVSLMMEKVPLWRECSDIGIDQVWCSCPILERVDKNAYANYSNTYSEAEYEVKKFIEDIADAMVFEINQETHGSHNYEGWHICQKISLKQIENVEWFRYTNGKHLFKLLISVNEDEEVRYESLAMISAYFLYPKSPRAGFPLYSVMNNGKKLLKLLYVSRKTPQSSLCKEICKEKSIIGNLCLCNKRDIIQYYSPKTITKIAHNYEFKIAKGKENCKDLCKSVNKTCDSVGMEILNSCQTLMEVTGCKFCQQDSNAYMPGLNKDVCILSTKKEFLCENNSDKYKRVCACKSIKTTYLI</sequence>
<dbReference type="PANTHER" id="PTHR10974">
    <property type="entry name" value="FI08016P-RELATED"/>
    <property type="match status" value="1"/>
</dbReference>
<comment type="caution">
    <text evidence="2">The sequence shown here is derived from an EMBL/GenBank/DDBJ whole genome shotgun (WGS) entry which is preliminary data.</text>
</comment>
<dbReference type="GO" id="GO:0005615">
    <property type="term" value="C:extracellular space"/>
    <property type="evidence" value="ECO:0007669"/>
    <property type="project" value="TreeGrafter"/>
</dbReference>
<evidence type="ECO:0000313" key="2">
    <source>
        <dbReference type="EMBL" id="CAG9331891.1"/>
    </source>
</evidence>
<accession>A0AAU9JYH7</accession>
<organism evidence="2 3">
    <name type="scientific">Blepharisma stoltei</name>
    <dbReference type="NCBI Taxonomy" id="1481888"/>
    <lineage>
        <taxon>Eukaryota</taxon>
        <taxon>Sar</taxon>
        <taxon>Alveolata</taxon>
        <taxon>Ciliophora</taxon>
        <taxon>Postciliodesmatophora</taxon>
        <taxon>Heterotrichea</taxon>
        <taxon>Heterotrichida</taxon>
        <taxon>Blepharismidae</taxon>
        <taxon>Blepharisma</taxon>
    </lineage>
</organism>
<dbReference type="InterPro" id="IPR017850">
    <property type="entry name" value="Alkaline_phosphatase_core_sf"/>
</dbReference>
<dbReference type="InterPro" id="IPR004245">
    <property type="entry name" value="DUF229"/>
</dbReference>
<dbReference type="Pfam" id="PF02995">
    <property type="entry name" value="DUF229"/>
    <property type="match status" value="1"/>
</dbReference>
<name>A0AAU9JYH7_9CILI</name>
<keyword evidence="1" id="KW-1133">Transmembrane helix</keyword>
<dbReference type="Proteomes" id="UP001162131">
    <property type="component" value="Unassembled WGS sequence"/>
</dbReference>
<evidence type="ECO:0000313" key="3">
    <source>
        <dbReference type="Proteomes" id="UP001162131"/>
    </source>
</evidence>
<proteinExistence type="predicted"/>
<evidence type="ECO:0000256" key="1">
    <source>
        <dbReference type="SAM" id="Phobius"/>
    </source>
</evidence>
<dbReference type="SUPFAM" id="SSF53649">
    <property type="entry name" value="Alkaline phosphatase-like"/>
    <property type="match status" value="1"/>
</dbReference>
<keyword evidence="1" id="KW-0812">Transmembrane</keyword>